<dbReference type="FunFam" id="1.25.40.10:FF:000344">
    <property type="entry name" value="Pentatricopeptide repeat-containing protein"/>
    <property type="match status" value="1"/>
</dbReference>
<gene>
    <name evidence="3" type="ORF">EUGRSUZ_G01917</name>
</gene>
<name>A0A059BE02_EUCGR</name>
<evidence type="ECO:0000256" key="1">
    <source>
        <dbReference type="ARBA" id="ARBA00022737"/>
    </source>
</evidence>
<reference evidence="3" key="1">
    <citation type="submission" date="2013-07" db="EMBL/GenBank/DDBJ databases">
        <title>The genome of Eucalyptus grandis.</title>
        <authorList>
            <person name="Schmutz J."/>
            <person name="Hayes R."/>
            <person name="Myburg A."/>
            <person name="Tuskan G."/>
            <person name="Grattapaglia D."/>
            <person name="Rokhsar D.S."/>
        </authorList>
    </citation>
    <scope>NUCLEOTIDE SEQUENCE</scope>
    <source>
        <tissue evidence="3">Leaf extractions</tissue>
    </source>
</reference>
<proteinExistence type="predicted"/>
<dbReference type="Pfam" id="PF20431">
    <property type="entry name" value="E_motif"/>
    <property type="match status" value="1"/>
</dbReference>
<dbReference type="PANTHER" id="PTHR47926:SF433">
    <property type="entry name" value="PENTATRICOPEPTIDE REPEAT-CONTAINING PROTEIN"/>
    <property type="match status" value="1"/>
</dbReference>
<feature type="repeat" description="PPR" evidence="2">
    <location>
        <begin position="168"/>
        <end position="198"/>
    </location>
</feature>
<dbReference type="OMA" id="KMLYVHS"/>
<evidence type="ECO:0008006" key="4">
    <source>
        <dbReference type="Google" id="ProtNLM"/>
    </source>
</evidence>
<dbReference type="InterPro" id="IPR046848">
    <property type="entry name" value="E_motif"/>
</dbReference>
<dbReference type="OrthoDB" id="165382at2759"/>
<sequence>MQLQRLRALEPLHCHSLFFAESQATPFVRRPVGPDTCAAVVKRCGGSLASLKAVHAAVLRAHLHLNLTFLTHLVARYASLGSLPHARALFALSAEPPDVFLWNVVVRGCVDGLRFRPALGLYARMRGQGIGPDNFTYPFVLKACGCLGDVKSGALVHHDALRSGYGSDVFVGNSLVAMYGKCGRVEVARQVFDRMPERNVISWSSMIGACARNGCYEDGLRLFWEMLDGGVRPNRGAAVDAMACVHREAEADVVCGVVKDNGLDSDLSVLHAAMVMYARCGRIDVARALFDGIHEKDLVCWSSMIEAYAKADMPLKALDLFRELLCLCIYPDAITLLSVLRACLELGSFLQACTVHAMIIRRFFESHVELNTCMVDLYAKCGNLEHARKFFDRMPEKNLISWSAMISGYAMHGHGREVLHLFDQMKFSVKPDHIVFVSVLSACSHSGLLNEGWECFESMSRDFGVTPIHEHYACMVDLLGRAGHLDEAVDFIEKMPIEPDAGVWGALLGACRIHRDVERAEKAAKFLFELDPENSGRYAVFSNIYASLGNKEEADQIRDLMKRREVRKLSGHSIIEIGNRIHTFVAGDRSHLQKDVIYSELDKLMAKTRLEGYKPNFHEAEEEIKENM</sequence>
<dbReference type="EMBL" id="KK198759">
    <property type="protein sequence ID" value="KCW64279.1"/>
    <property type="molecule type" value="Genomic_DNA"/>
</dbReference>
<accession>A0A059BE02</accession>
<dbReference type="InterPro" id="IPR046960">
    <property type="entry name" value="PPR_At4g14850-like_plant"/>
</dbReference>
<dbReference type="Pfam" id="PF01535">
    <property type="entry name" value="PPR"/>
    <property type="match status" value="8"/>
</dbReference>
<evidence type="ECO:0000313" key="3">
    <source>
        <dbReference type="EMBL" id="KCW64279.1"/>
    </source>
</evidence>
<dbReference type="KEGG" id="egr:104455563"/>
<dbReference type="Gramene" id="KCW64279">
    <property type="protein sequence ID" value="KCW64279"/>
    <property type="gene ID" value="EUGRSUZ_G01917"/>
</dbReference>
<dbReference type="AlphaFoldDB" id="A0A059BE02"/>
<dbReference type="FunFam" id="1.25.40.10:FF:000031">
    <property type="entry name" value="Pentatricopeptide repeat-containing protein mitochondrial"/>
    <property type="match status" value="1"/>
</dbReference>
<feature type="repeat" description="PPR" evidence="2">
    <location>
        <begin position="297"/>
        <end position="331"/>
    </location>
</feature>
<dbReference type="eggNOG" id="KOG4197">
    <property type="taxonomic scope" value="Eukaryota"/>
</dbReference>
<dbReference type="GO" id="GO:0003723">
    <property type="term" value="F:RNA binding"/>
    <property type="evidence" value="ECO:0007669"/>
    <property type="project" value="InterPro"/>
</dbReference>
<evidence type="ECO:0000256" key="2">
    <source>
        <dbReference type="PROSITE-ProRule" id="PRU00708"/>
    </source>
</evidence>
<dbReference type="PANTHER" id="PTHR47926">
    <property type="entry name" value="PENTATRICOPEPTIDE REPEAT-CONTAINING PROTEIN"/>
    <property type="match status" value="1"/>
</dbReference>
<dbReference type="FunCoup" id="A0A059BE02">
    <property type="interactions" value="1"/>
</dbReference>
<dbReference type="GO" id="GO:0009451">
    <property type="term" value="P:RNA modification"/>
    <property type="evidence" value="ECO:0007669"/>
    <property type="project" value="InterPro"/>
</dbReference>
<dbReference type="InterPro" id="IPR002885">
    <property type="entry name" value="PPR_rpt"/>
</dbReference>
<organism evidence="3">
    <name type="scientific">Eucalyptus grandis</name>
    <name type="common">Flooded gum</name>
    <dbReference type="NCBI Taxonomy" id="71139"/>
    <lineage>
        <taxon>Eukaryota</taxon>
        <taxon>Viridiplantae</taxon>
        <taxon>Streptophyta</taxon>
        <taxon>Embryophyta</taxon>
        <taxon>Tracheophyta</taxon>
        <taxon>Spermatophyta</taxon>
        <taxon>Magnoliopsida</taxon>
        <taxon>eudicotyledons</taxon>
        <taxon>Gunneridae</taxon>
        <taxon>Pentapetalae</taxon>
        <taxon>rosids</taxon>
        <taxon>malvids</taxon>
        <taxon>Myrtales</taxon>
        <taxon>Myrtaceae</taxon>
        <taxon>Myrtoideae</taxon>
        <taxon>Eucalypteae</taxon>
        <taxon>Eucalyptus</taxon>
    </lineage>
</organism>
<feature type="repeat" description="PPR" evidence="2">
    <location>
        <begin position="398"/>
        <end position="428"/>
    </location>
</feature>
<dbReference type="Gene3D" id="1.25.40.10">
    <property type="entry name" value="Tetratricopeptide repeat domain"/>
    <property type="match status" value="4"/>
</dbReference>
<protein>
    <recommendedName>
        <fullName evidence="4">Pentacotripeptide-repeat region of PRORP domain-containing protein</fullName>
    </recommendedName>
</protein>
<dbReference type="PROSITE" id="PS51375">
    <property type="entry name" value="PPR"/>
    <property type="match status" value="5"/>
</dbReference>
<keyword evidence="1" id="KW-0677">Repeat</keyword>
<dbReference type="NCBIfam" id="TIGR00756">
    <property type="entry name" value="PPR"/>
    <property type="match status" value="5"/>
</dbReference>
<dbReference type="InParanoid" id="A0A059BE02"/>
<dbReference type="SUPFAM" id="SSF48452">
    <property type="entry name" value="TPR-like"/>
    <property type="match status" value="1"/>
</dbReference>
<feature type="repeat" description="PPR" evidence="2">
    <location>
        <begin position="98"/>
        <end position="132"/>
    </location>
</feature>
<dbReference type="InterPro" id="IPR011990">
    <property type="entry name" value="TPR-like_helical_dom_sf"/>
</dbReference>
<feature type="repeat" description="PPR" evidence="2">
    <location>
        <begin position="199"/>
        <end position="233"/>
    </location>
</feature>
<dbReference type="FunFam" id="1.25.40.10:FF:000366">
    <property type="entry name" value="Pentatricopeptide (PPR) repeat-containing protein"/>
    <property type="match status" value="1"/>
</dbReference>